<proteinExistence type="predicted"/>
<organism evidence="1 2">
    <name type="scientific">Phyllosticta paracitricarpa</name>
    <dbReference type="NCBI Taxonomy" id="2016321"/>
    <lineage>
        <taxon>Eukaryota</taxon>
        <taxon>Fungi</taxon>
        <taxon>Dikarya</taxon>
        <taxon>Ascomycota</taxon>
        <taxon>Pezizomycotina</taxon>
        <taxon>Dothideomycetes</taxon>
        <taxon>Dothideomycetes incertae sedis</taxon>
        <taxon>Botryosphaeriales</taxon>
        <taxon>Phyllostictaceae</taxon>
        <taxon>Phyllosticta</taxon>
    </lineage>
</organism>
<gene>
    <name evidence="1" type="ORF">JOL62DRAFT_124253</name>
</gene>
<name>A0ABR1N4T0_9PEZI</name>
<evidence type="ECO:0000313" key="2">
    <source>
        <dbReference type="Proteomes" id="UP001367316"/>
    </source>
</evidence>
<sequence>SFASISTNNHNHNHNHHNERQRLLQLGRLRGRKGRHHLLRGELGLLGRPRLGLAQHQRAGHRCRCRCCSRQQGARLGQAAAPGTVAQPVVLLEHRLGQEPGLGVARQRHAGLLALRPWLRHHARLSVFPSSTQSSTCCCCCCRCHVSFMNEEQR</sequence>
<accession>A0ABR1N4T0</accession>
<feature type="non-terminal residue" evidence="1">
    <location>
        <position position="1"/>
    </location>
</feature>
<reference evidence="1 2" key="1">
    <citation type="submission" date="2024-04" db="EMBL/GenBank/DDBJ databases">
        <title>Phyllosticta paracitricarpa is synonymous to the EU quarantine fungus P. citricarpa based on phylogenomic analyses.</title>
        <authorList>
            <consortium name="Lawrence Berkeley National Laboratory"/>
            <person name="Van ingen-buijs V.A."/>
            <person name="Van westerhoven A.C."/>
            <person name="Haridas S."/>
            <person name="Skiadas P."/>
            <person name="Martin F."/>
            <person name="Groenewald J.Z."/>
            <person name="Crous P.W."/>
            <person name="Seidl M.F."/>
        </authorList>
    </citation>
    <scope>NUCLEOTIDE SEQUENCE [LARGE SCALE GENOMIC DNA]</scope>
    <source>
        <strain evidence="1 2">CBS 141358</strain>
    </source>
</reference>
<comment type="caution">
    <text evidence="1">The sequence shown here is derived from an EMBL/GenBank/DDBJ whole genome shotgun (WGS) entry which is preliminary data.</text>
</comment>
<dbReference type="EMBL" id="JBBPBF010000019">
    <property type="protein sequence ID" value="KAK7610218.1"/>
    <property type="molecule type" value="Genomic_DNA"/>
</dbReference>
<protein>
    <recommendedName>
        <fullName evidence="3">Phytochrome B</fullName>
    </recommendedName>
</protein>
<keyword evidence="2" id="KW-1185">Reference proteome</keyword>
<dbReference type="Proteomes" id="UP001367316">
    <property type="component" value="Unassembled WGS sequence"/>
</dbReference>
<evidence type="ECO:0000313" key="1">
    <source>
        <dbReference type="EMBL" id="KAK7610218.1"/>
    </source>
</evidence>
<evidence type="ECO:0008006" key="3">
    <source>
        <dbReference type="Google" id="ProtNLM"/>
    </source>
</evidence>